<dbReference type="Gene3D" id="3.40.50.10140">
    <property type="entry name" value="Toll/interleukin-1 receptor homology (TIR) domain"/>
    <property type="match status" value="1"/>
</dbReference>
<evidence type="ECO:0000256" key="1">
    <source>
        <dbReference type="SAM" id="MobiDB-lite"/>
    </source>
</evidence>
<reference evidence="2 3" key="1">
    <citation type="journal article" date="2019" name="Int. J. Syst. Evol. Microbiol.">
        <title>The Global Catalogue of Microorganisms (GCM) 10K type strain sequencing project: providing services to taxonomists for standard genome sequencing and annotation.</title>
        <authorList>
            <consortium name="The Broad Institute Genomics Platform"/>
            <consortium name="The Broad Institute Genome Sequencing Center for Infectious Disease"/>
            <person name="Wu L."/>
            <person name="Ma J."/>
        </authorList>
    </citation>
    <scope>NUCLEOTIDE SEQUENCE [LARGE SCALE GENOMIC DNA]</scope>
    <source>
        <strain evidence="2 3">JCM 10425</strain>
    </source>
</reference>
<dbReference type="Pfam" id="PF14559">
    <property type="entry name" value="TPR_19"/>
    <property type="match status" value="1"/>
</dbReference>
<proteinExistence type="predicted"/>
<gene>
    <name evidence="2" type="ORF">GCM10009539_37460</name>
</gene>
<comment type="caution">
    <text evidence="2">The sequence shown here is derived from an EMBL/GenBank/DDBJ whole genome shotgun (WGS) entry which is preliminary data.</text>
</comment>
<dbReference type="EMBL" id="BAAAGX010000014">
    <property type="protein sequence ID" value="GAA0248681.1"/>
    <property type="molecule type" value="Genomic_DNA"/>
</dbReference>
<feature type="region of interest" description="Disordered" evidence="1">
    <location>
        <begin position="444"/>
        <end position="463"/>
    </location>
</feature>
<evidence type="ECO:0008006" key="4">
    <source>
        <dbReference type="Google" id="ProtNLM"/>
    </source>
</evidence>
<keyword evidence="3" id="KW-1185">Reference proteome</keyword>
<protein>
    <recommendedName>
        <fullName evidence="4">TIR domain-containing protein</fullName>
    </recommendedName>
</protein>
<organism evidence="2 3">
    <name type="scientific">Cryptosporangium japonicum</name>
    <dbReference type="NCBI Taxonomy" id="80872"/>
    <lineage>
        <taxon>Bacteria</taxon>
        <taxon>Bacillati</taxon>
        <taxon>Actinomycetota</taxon>
        <taxon>Actinomycetes</taxon>
        <taxon>Cryptosporangiales</taxon>
        <taxon>Cryptosporangiaceae</taxon>
        <taxon>Cryptosporangium</taxon>
    </lineage>
</organism>
<dbReference type="Proteomes" id="UP001500967">
    <property type="component" value="Unassembled WGS sequence"/>
</dbReference>
<evidence type="ECO:0000313" key="2">
    <source>
        <dbReference type="EMBL" id="GAA0248681.1"/>
    </source>
</evidence>
<dbReference type="RefSeq" id="WP_344650113.1">
    <property type="nucleotide sequence ID" value="NZ_BAAAGX010000014.1"/>
</dbReference>
<dbReference type="SUPFAM" id="SSF52200">
    <property type="entry name" value="Toll/Interleukin receptor TIR domain"/>
    <property type="match status" value="1"/>
</dbReference>
<name>A0ABN0UFC4_9ACTN</name>
<evidence type="ECO:0000313" key="3">
    <source>
        <dbReference type="Proteomes" id="UP001500967"/>
    </source>
</evidence>
<dbReference type="SUPFAM" id="SSF48452">
    <property type="entry name" value="TPR-like"/>
    <property type="match status" value="1"/>
</dbReference>
<dbReference type="InterPro" id="IPR035897">
    <property type="entry name" value="Toll_tir_struct_dom_sf"/>
</dbReference>
<sequence length="529" mass="57731">MVSSRFRVPFTGRPGEGYLEDYLHSATVESAIDRYGLLKIRRAALNSAVRDLARRPKLRGYPPRIFVSYRWDDEAGHEWIRNLVHHLRERGYHVELDQEHLDVIGPHGIEIGPFVARVIDCHIFLRVVTRKLLADDAREWLVEEQQLATLAEHTGQRQIDVTKETRPGPRRRSGAFSLDEMLKDGHGVTVSAFPERRAVETIDLSADPSDLTPLNRLAEYRGLVLSPDEEARLLALIERADPLLDAGDGDGDTVLQLLAQHENLAATDEYDQLRANALALVGATSAAVATADAVLVRGSASYQTSRDLCFLLLELGRPRVALRALGTIRRPGSALDWSIAGLIGDILDDLGSYQAAINHYRHTASAPGEHHNEARAAALGNLGYVYLIRLGDAPSALPLLRAAVESDPRHESAWANLVTALAALDRLEDARAAAHRGLRQVGRSESLRTLAQDPETPLPLPDPVRLPPATHACGTCGAGYVLTSTVRTCTACGTSYADHPWCPCCRHPATLSDSGSRCPTCLDGVVTPA</sequence>
<dbReference type="InterPro" id="IPR011990">
    <property type="entry name" value="TPR-like_helical_dom_sf"/>
</dbReference>
<dbReference type="Gene3D" id="1.25.40.10">
    <property type="entry name" value="Tetratricopeptide repeat domain"/>
    <property type="match status" value="1"/>
</dbReference>
<accession>A0ABN0UFC4</accession>